<dbReference type="PANTHER" id="PTHR34219">
    <property type="entry name" value="IRON-REGULATED INNER MEMBRANE PROTEIN-RELATED"/>
    <property type="match status" value="1"/>
</dbReference>
<keyword evidence="1" id="KW-1133">Transmembrane helix</keyword>
<evidence type="ECO:0008006" key="4">
    <source>
        <dbReference type="Google" id="ProtNLM"/>
    </source>
</evidence>
<reference evidence="2" key="2">
    <citation type="submission" date="2021-08" db="EMBL/GenBank/DDBJ databases">
        <authorList>
            <person name="Tani A."/>
            <person name="Ola A."/>
            <person name="Ogura Y."/>
            <person name="Katsura K."/>
            <person name="Hayashi T."/>
        </authorList>
    </citation>
    <scope>NUCLEOTIDE SEQUENCE</scope>
    <source>
        <strain evidence="2">NBRC 15686</strain>
    </source>
</reference>
<feature type="transmembrane region" description="Helical" evidence="1">
    <location>
        <begin position="452"/>
        <end position="473"/>
    </location>
</feature>
<feature type="transmembrane region" description="Helical" evidence="1">
    <location>
        <begin position="216"/>
        <end position="237"/>
    </location>
</feature>
<reference evidence="2" key="1">
    <citation type="journal article" date="2021" name="Front. Microbiol.">
        <title>Comprehensive Comparative Genomics and Phenotyping of Methylobacterium Species.</title>
        <authorList>
            <person name="Alessa O."/>
            <person name="Ogura Y."/>
            <person name="Fujitani Y."/>
            <person name="Takami H."/>
            <person name="Hayashi T."/>
            <person name="Sahin N."/>
            <person name="Tani A."/>
        </authorList>
    </citation>
    <scope>NUCLEOTIDE SEQUENCE</scope>
    <source>
        <strain evidence="2">NBRC 15686</strain>
    </source>
</reference>
<sequence length="487" mass="54419">MTRALLKRGKRWLYLAHRWLGIVTCLLFVTWFVSGLVMMYVGFPSLTEAERRGSLPRLAWDEVAVTPGEALEAAGQTRFPRDLRLAMLDGEPVYRIVGWDGGQATVSATRRRLITGIDKGQTLAIARHDRRATRPRLLGEIDRDQWSVTARYDPLRPFHLIALGDAEDTRLYVSARTGEVALDTTGRERFWNWFGAIPHWVYLTPLRAQAALWRDVVLWVSGIAIAGAVSGLWVGLLRVRLRRPYAAGSVSPYRGWAALHHVGGLVGGLTLLTFVASGWLSMNPNRWFGARAPSQAMLERFAGVTEARWGQDLAALRAAACPDAVEARFGWIGGESRAILACRDGSTSAWATPTITGLVKAARQLLPDAAIREAALLTEEDAYWYSHHQPRRLPVLRVKFADADATWFHLDPETGEVLNRADRSSRTYRWLFNAAHSFDFRLLVKNRPAWDAVLWLLCAAGLIISVSGVVIGWRRLGLTRVRRSGAR</sequence>
<dbReference type="EMBL" id="BPRC01000012">
    <property type="protein sequence ID" value="GJE66241.1"/>
    <property type="molecule type" value="Genomic_DNA"/>
</dbReference>
<dbReference type="InterPro" id="IPR005625">
    <property type="entry name" value="PepSY-ass_TM"/>
</dbReference>
<evidence type="ECO:0000313" key="2">
    <source>
        <dbReference type="EMBL" id="GJE66241.1"/>
    </source>
</evidence>
<comment type="caution">
    <text evidence="2">The sequence shown here is derived from an EMBL/GenBank/DDBJ whole genome shotgun (WGS) entry which is preliminary data.</text>
</comment>
<accession>A0ABQ4UFZ8</accession>
<feature type="transmembrane region" description="Helical" evidence="1">
    <location>
        <begin position="258"/>
        <end position="280"/>
    </location>
</feature>
<name>A0ABQ4UFZ8_9HYPH</name>
<proteinExistence type="predicted"/>
<evidence type="ECO:0000313" key="3">
    <source>
        <dbReference type="Proteomes" id="UP001055039"/>
    </source>
</evidence>
<organism evidence="2 3">
    <name type="scientific">Methylorubrum aminovorans</name>
    <dbReference type="NCBI Taxonomy" id="269069"/>
    <lineage>
        <taxon>Bacteria</taxon>
        <taxon>Pseudomonadati</taxon>
        <taxon>Pseudomonadota</taxon>
        <taxon>Alphaproteobacteria</taxon>
        <taxon>Hyphomicrobiales</taxon>
        <taxon>Methylobacteriaceae</taxon>
        <taxon>Methylorubrum</taxon>
    </lineage>
</organism>
<protein>
    <recommendedName>
        <fullName evidence="4">PepSY domain-containing protein</fullName>
    </recommendedName>
</protein>
<keyword evidence="3" id="KW-1185">Reference proteome</keyword>
<keyword evidence="1" id="KW-0812">Transmembrane</keyword>
<gene>
    <name evidence="2" type="ORF">LNAOJCKE_3458</name>
</gene>
<dbReference type="Proteomes" id="UP001055039">
    <property type="component" value="Unassembled WGS sequence"/>
</dbReference>
<dbReference type="RefSeq" id="WP_238225907.1">
    <property type="nucleotide sequence ID" value="NZ_BAAADH010000026.1"/>
</dbReference>
<dbReference type="PANTHER" id="PTHR34219:SF6">
    <property type="entry name" value="BLR3280 PROTEIN"/>
    <property type="match status" value="1"/>
</dbReference>
<evidence type="ECO:0000256" key="1">
    <source>
        <dbReference type="SAM" id="Phobius"/>
    </source>
</evidence>
<feature type="transmembrane region" description="Helical" evidence="1">
    <location>
        <begin position="20"/>
        <end position="43"/>
    </location>
</feature>
<keyword evidence="1" id="KW-0472">Membrane</keyword>